<dbReference type="Proteomes" id="UP000007814">
    <property type="component" value="Unassembled WGS sequence"/>
</dbReference>
<keyword evidence="3" id="KW-0378">Hydrolase</keyword>
<dbReference type="InterPro" id="IPR036705">
    <property type="entry name" value="Ribosyl_crysJ1_sf"/>
</dbReference>
<dbReference type="PANTHER" id="PTHR16222">
    <property type="entry name" value="ADP-RIBOSYLGLYCOHYDROLASE"/>
    <property type="match status" value="1"/>
</dbReference>
<evidence type="ECO:0000256" key="1">
    <source>
        <dbReference type="PIRSR" id="PIRSR605502-1"/>
    </source>
</evidence>
<name>J3F1R9_ACTNH</name>
<comment type="caution">
    <text evidence="3">The sequence shown here is derived from an EMBL/GenBank/DDBJ whole genome shotgun (WGS) entry which is preliminary data.</text>
</comment>
<keyword evidence="1" id="KW-0479">Metal-binding</keyword>
<evidence type="ECO:0000256" key="2">
    <source>
        <dbReference type="SAM" id="MobiDB-lite"/>
    </source>
</evidence>
<dbReference type="PATRIC" id="fig|1115803.3.peg.2059"/>
<feature type="binding site" evidence="1">
    <location>
        <position position="329"/>
    </location>
    <ligand>
        <name>Mg(2+)</name>
        <dbReference type="ChEBI" id="CHEBI:18420"/>
        <label>1</label>
    </ligand>
</feature>
<accession>J3F1R9</accession>
<dbReference type="eggNOG" id="COG1397">
    <property type="taxonomic scope" value="Bacteria"/>
</dbReference>
<dbReference type="AlphaFoldDB" id="J3F1R9"/>
<feature type="binding site" evidence="1">
    <location>
        <position position="330"/>
    </location>
    <ligand>
        <name>Mg(2+)</name>
        <dbReference type="ChEBI" id="CHEBI:18420"/>
        <label>1</label>
    </ligand>
</feature>
<evidence type="ECO:0000313" key="4">
    <source>
        <dbReference type="Proteomes" id="UP000007814"/>
    </source>
</evidence>
<comment type="cofactor">
    <cofactor evidence="1">
        <name>Mg(2+)</name>
        <dbReference type="ChEBI" id="CHEBI:18420"/>
    </cofactor>
    <text evidence="1">Binds 2 magnesium ions per subunit.</text>
</comment>
<sequence>MAGAGIPASTLVSTQDDTQDDSVTAAASRPHDPLDGSVSSRPAAAASMYKRALGALAGLALGDALGMPTQSMSPEQIRQHYNTITGLHDAVAEQPIAPSMPAGSITDDTEQAFLLAGLLVEGDGRIDPLRLAEALLSWEDDMRSRGSLDLLGPSTKRALERVRTGADPRRTGREGTTNGAAMRVTPVGIAFRLGTTGDGLAQAVHESCLVTHDTRQGFEAAGLIAAAVSAAIDGADAASALEAALSFVSAHPEEGHWTEKASVAARARLALETSRGLQGDALAEHLRTCVGTSVESAESVPCALVIVHEFARRPLAGLCFAAELGGDTDTIAAMAGAILGASAPDLLPVELVDQVLERSGLDLGPLCEALLAIRSAPSRLGRHV</sequence>
<feature type="compositionally biased region" description="Low complexity" evidence="2">
    <location>
        <begin position="9"/>
        <end position="28"/>
    </location>
</feature>
<dbReference type="Gene3D" id="1.10.4080.10">
    <property type="entry name" value="ADP-ribosylation/Crystallin J1"/>
    <property type="match status" value="1"/>
</dbReference>
<organism evidence="3 4">
    <name type="scientific">Actinomyces naeslundii (strain ATCC 12104 / DSM 43013 / CCUG 2238 / JCM 8349 / NCTC 10301 / Howell 279)</name>
    <dbReference type="NCBI Taxonomy" id="1115803"/>
    <lineage>
        <taxon>Bacteria</taxon>
        <taxon>Bacillati</taxon>
        <taxon>Actinomycetota</taxon>
        <taxon>Actinomycetes</taxon>
        <taxon>Actinomycetales</taxon>
        <taxon>Actinomycetaceae</taxon>
        <taxon>Actinomyces</taxon>
    </lineage>
</organism>
<gene>
    <name evidence="3" type="ORF">HMPREF1129_0240</name>
</gene>
<feature type="region of interest" description="Disordered" evidence="2">
    <location>
        <begin position="1"/>
        <end position="40"/>
    </location>
</feature>
<evidence type="ECO:0000313" key="3">
    <source>
        <dbReference type="EMBL" id="EJN84072.1"/>
    </source>
</evidence>
<dbReference type="InterPro" id="IPR050792">
    <property type="entry name" value="ADP-ribosylglycohydrolase"/>
</dbReference>
<feature type="binding site" evidence="1">
    <location>
        <position position="107"/>
    </location>
    <ligand>
        <name>Mg(2+)</name>
        <dbReference type="ChEBI" id="CHEBI:18420"/>
        <label>1</label>
    </ligand>
</feature>
<protein>
    <submittedName>
        <fullName evidence="3">ADP-ribosylglycohydrolase</fullName>
    </submittedName>
</protein>
<dbReference type="SUPFAM" id="SSF101478">
    <property type="entry name" value="ADP-ribosylglycohydrolase"/>
    <property type="match status" value="1"/>
</dbReference>
<feature type="binding site" evidence="1">
    <location>
        <position position="106"/>
    </location>
    <ligand>
        <name>Mg(2+)</name>
        <dbReference type="ChEBI" id="CHEBI:18420"/>
        <label>1</label>
    </ligand>
</feature>
<feature type="binding site" evidence="1">
    <location>
        <position position="108"/>
    </location>
    <ligand>
        <name>Mg(2+)</name>
        <dbReference type="ChEBI" id="CHEBI:18420"/>
        <label>1</label>
    </ligand>
</feature>
<dbReference type="InterPro" id="IPR005502">
    <property type="entry name" value="Ribosyl_crysJ1"/>
</dbReference>
<reference evidence="3 4" key="1">
    <citation type="submission" date="2012-07" db="EMBL/GenBank/DDBJ databases">
        <authorList>
            <person name="Durkin A.S."/>
            <person name="McCorrison J."/>
            <person name="Torralba M."/>
            <person name="Gillis M."/>
            <person name="Methe B."/>
            <person name="Sutton G."/>
            <person name="Nelson K.E."/>
        </authorList>
    </citation>
    <scope>NUCLEOTIDE SEQUENCE [LARGE SCALE GENOMIC DNA]</scope>
    <source>
        <strain evidence="4">ATCC 12104 / DSM 43013 / CCUG 2238 / JCM 8349 / NCTC 10301 / Howell 279</strain>
    </source>
</reference>
<dbReference type="EMBL" id="ALJK01000176">
    <property type="protein sequence ID" value="EJN84072.1"/>
    <property type="molecule type" value="Genomic_DNA"/>
</dbReference>
<keyword evidence="1" id="KW-0460">Magnesium</keyword>
<dbReference type="Pfam" id="PF03747">
    <property type="entry name" value="ADP_ribosyl_GH"/>
    <property type="match status" value="1"/>
</dbReference>
<proteinExistence type="predicted"/>
<feature type="binding site" evidence="1">
    <location>
        <position position="327"/>
    </location>
    <ligand>
        <name>Mg(2+)</name>
        <dbReference type="ChEBI" id="CHEBI:18420"/>
        <label>1</label>
    </ligand>
</feature>
<dbReference type="GO" id="GO:0046872">
    <property type="term" value="F:metal ion binding"/>
    <property type="evidence" value="ECO:0007669"/>
    <property type="project" value="UniProtKB-KW"/>
</dbReference>
<dbReference type="PANTHER" id="PTHR16222:SF12">
    <property type="entry name" value="ADP-RIBOSYLGLYCOHYDROLASE-RELATED"/>
    <property type="match status" value="1"/>
</dbReference>
<dbReference type="GO" id="GO:0016787">
    <property type="term" value="F:hydrolase activity"/>
    <property type="evidence" value="ECO:0007669"/>
    <property type="project" value="UniProtKB-KW"/>
</dbReference>